<evidence type="ECO:0000256" key="2">
    <source>
        <dbReference type="ARBA" id="ARBA00023125"/>
    </source>
</evidence>
<dbReference type="PANTHER" id="PTHR30146:SF109">
    <property type="entry name" value="HTH-TYPE TRANSCRIPTIONAL REGULATOR GALS"/>
    <property type="match status" value="1"/>
</dbReference>
<dbReference type="EMBL" id="CP107020">
    <property type="protein sequence ID" value="UYG17123.1"/>
    <property type="molecule type" value="Genomic_DNA"/>
</dbReference>
<keyword evidence="2 5" id="KW-0238">DNA-binding</keyword>
<evidence type="ECO:0000256" key="1">
    <source>
        <dbReference type="ARBA" id="ARBA00023015"/>
    </source>
</evidence>
<gene>
    <name evidence="5" type="ORF">BRM3_01415</name>
</gene>
<dbReference type="CDD" id="cd06267">
    <property type="entry name" value="PBP1_LacI_sugar_binding-like"/>
    <property type="match status" value="1"/>
</dbReference>
<accession>A0ABY6G1P3</accession>
<dbReference type="PROSITE" id="PS50932">
    <property type="entry name" value="HTH_LACI_2"/>
    <property type="match status" value="1"/>
</dbReference>
<name>A0ABY6G1P3_9MICO</name>
<evidence type="ECO:0000313" key="5">
    <source>
        <dbReference type="EMBL" id="UYG17123.1"/>
    </source>
</evidence>
<keyword evidence="3" id="KW-0804">Transcription</keyword>
<protein>
    <submittedName>
        <fullName evidence="5">LacI family DNA-binding transcriptional regulator</fullName>
    </submittedName>
</protein>
<dbReference type="SUPFAM" id="SSF53822">
    <property type="entry name" value="Periplasmic binding protein-like I"/>
    <property type="match status" value="1"/>
</dbReference>
<keyword evidence="6" id="KW-1185">Reference proteome</keyword>
<sequence length="329" mass="35260">MTASRVVNGAGNVEPGRRRAVEQAIIDLGYRRNPAAHALRSHGAPSWIIGFIVDDIKDSFFSQLARSVEDALAERGSMLLVASSDARADRAEELVRDLVAHNVDALIIAPPPGDQSYLSPTVTLGRPVLCVDRPPASAGVPAIVSDNRGGARAAIDHLVARGHRDIAYIGDDLGYTMRHRLDGYREALQAHGLAKRPELVRMDAYTASSVPAIVSELLTLDEPPTALFTARNVTSLGALVGLHQLGRQREIAQIGFDDLDLGTVVDPALSVVAQRLDDIGRQIVENLVSRLQGHPTAETVTTVPVDLVRRGSSEIPGPRRSGTVARARC</sequence>
<feature type="domain" description="HTH lacI-type" evidence="4">
    <location>
        <begin position="1"/>
        <end position="41"/>
    </location>
</feature>
<dbReference type="InterPro" id="IPR028082">
    <property type="entry name" value="Peripla_BP_I"/>
</dbReference>
<dbReference type="CDD" id="cd01392">
    <property type="entry name" value="HTH_LacI"/>
    <property type="match status" value="1"/>
</dbReference>
<dbReference type="PANTHER" id="PTHR30146">
    <property type="entry name" value="LACI-RELATED TRANSCRIPTIONAL REPRESSOR"/>
    <property type="match status" value="1"/>
</dbReference>
<evidence type="ECO:0000313" key="6">
    <source>
        <dbReference type="Proteomes" id="UP001164305"/>
    </source>
</evidence>
<dbReference type="Gene3D" id="3.40.50.2300">
    <property type="match status" value="2"/>
</dbReference>
<keyword evidence="1" id="KW-0805">Transcription regulation</keyword>
<evidence type="ECO:0000259" key="4">
    <source>
        <dbReference type="PROSITE" id="PS50932"/>
    </source>
</evidence>
<dbReference type="GO" id="GO:0003677">
    <property type="term" value="F:DNA binding"/>
    <property type="evidence" value="ECO:0007669"/>
    <property type="project" value="UniProtKB-KW"/>
</dbReference>
<proteinExistence type="predicted"/>
<reference evidence="5" key="1">
    <citation type="submission" date="2022-10" db="EMBL/GenBank/DDBJ databases">
        <title>Whole-Genome Sequencing of Brachybacterium huguangmaarense BRM-3, Isolated from Betula schmidtii.</title>
        <authorList>
            <person name="Haam D."/>
        </authorList>
    </citation>
    <scope>NUCLEOTIDE SEQUENCE</scope>
    <source>
        <strain evidence="5">BRM-3</strain>
    </source>
</reference>
<dbReference type="InterPro" id="IPR046335">
    <property type="entry name" value="LacI/GalR-like_sensor"/>
</dbReference>
<dbReference type="SUPFAM" id="SSF47413">
    <property type="entry name" value="lambda repressor-like DNA-binding domains"/>
    <property type="match status" value="1"/>
</dbReference>
<dbReference type="InterPro" id="IPR000843">
    <property type="entry name" value="HTH_LacI"/>
</dbReference>
<dbReference type="Pfam" id="PF13377">
    <property type="entry name" value="Peripla_BP_3"/>
    <property type="match status" value="1"/>
</dbReference>
<dbReference type="Gene3D" id="1.10.260.40">
    <property type="entry name" value="lambda repressor-like DNA-binding domains"/>
    <property type="match status" value="1"/>
</dbReference>
<organism evidence="5 6">
    <name type="scientific">Brachybacterium huguangmaarense</name>
    <dbReference type="NCBI Taxonomy" id="1652028"/>
    <lineage>
        <taxon>Bacteria</taxon>
        <taxon>Bacillati</taxon>
        <taxon>Actinomycetota</taxon>
        <taxon>Actinomycetes</taxon>
        <taxon>Micrococcales</taxon>
        <taxon>Dermabacteraceae</taxon>
        <taxon>Brachybacterium</taxon>
    </lineage>
</organism>
<dbReference type="Proteomes" id="UP001164305">
    <property type="component" value="Chromosome"/>
</dbReference>
<dbReference type="SMART" id="SM00354">
    <property type="entry name" value="HTH_LACI"/>
    <property type="match status" value="1"/>
</dbReference>
<dbReference type="InterPro" id="IPR010982">
    <property type="entry name" value="Lambda_DNA-bd_dom_sf"/>
</dbReference>
<evidence type="ECO:0000256" key="3">
    <source>
        <dbReference type="ARBA" id="ARBA00023163"/>
    </source>
</evidence>
<dbReference type="RefSeq" id="WP_263594332.1">
    <property type="nucleotide sequence ID" value="NZ_CP107020.1"/>
</dbReference>